<keyword evidence="2" id="KW-0732">Signal</keyword>
<feature type="domain" description="EF-hand" evidence="3">
    <location>
        <begin position="23"/>
        <end position="49"/>
    </location>
</feature>
<evidence type="ECO:0000313" key="5">
    <source>
        <dbReference type="Proteomes" id="UP000029392"/>
    </source>
</evidence>
<name>A0A091BG77_9GAMM</name>
<dbReference type="Proteomes" id="UP000029392">
    <property type="component" value="Unassembled WGS sequence"/>
</dbReference>
<gene>
    <name evidence="4" type="ORF">N790_05160</name>
</gene>
<reference evidence="4 5" key="1">
    <citation type="submission" date="2013-09" db="EMBL/GenBank/DDBJ databases">
        <title>Genome sequencing of Arenimonas malthae.</title>
        <authorList>
            <person name="Chen F."/>
            <person name="Wang G."/>
        </authorList>
    </citation>
    <scope>NUCLEOTIDE SEQUENCE [LARGE SCALE GENOMIC DNA]</scope>
    <source>
        <strain evidence="4 5">CC-JY-1</strain>
    </source>
</reference>
<sequence>MRASLLALLLAPGLSAAQDGDYFARVDLDGDGRVSRHEFLERMSFAFRQMDANGNDVLEPHEQHLPDAGTLTLAQHHERFGAQFQRQDADGDGYLSRTELLAPPRR</sequence>
<evidence type="ECO:0000259" key="3">
    <source>
        <dbReference type="PROSITE" id="PS50222"/>
    </source>
</evidence>
<dbReference type="OrthoDB" id="5703633at2"/>
<dbReference type="AlphaFoldDB" id="A0A091BG77"/>
<evidence type="ECO:0000256" key="2">
    <source>
        <dbReference type="SAM" id="SignalP"/>
    </source>
</evidence>
<protein>
    <recommendedName>
        <fullName evidence="3">EF-hand domain-containing protein</fullName>
    </recommendedName>
</protein>
<dbReference type="PROSITE" id="PS50222">
    <property type="entry name" value="EF_HAND_2"/>
    <property type="match status" value="1"/>
</dbReference>
<dbReference type="RefSeq" id="WP_043801569.1">
    <property type="nucleotide sequence ID" value="NZ_AVCH01000093.1"/>
</dbReference>
<dbReference type="InterPro" id="IPR011992">
    <property type="entry name" value="EF-hand-dom_pair"/>
</dbReference>
<comment type="caution">
    <text evidence="4">The sequence shown here is derived from an EMBL/GenBank/DDBJ whole genome shotgun (WGS) entry which is preliminary data.</text>
</comment>
<accession>A0A091BG77</accession>
<feature type="signal peptide" evidence="2">
    <location>
        <begin position="1"/>
        <end position="17"/>
    </location>
</feature>
<organism evidence="4 5">
    <name type="scientific">Arenimonas malthae CC-JY-1</name>
    <dbReference type="NCBI Taxonomy" id="1384054"/>
    <lineage>
        <taxon>Bacteria</taxon>
        <taxon>Pseudomonadati</taxon>
        <taxon>Pseudomonadota</taxon>
        <taxon>Gammaproteobacteria</taxon>
        <taxon>Lysobacterales</taxon>
        <taxon>Lysobacteraceae</taxon>
        <taxon>Arenimonas</taxon>
    </lineage>
</organism>
<dbReference type="PROSITE" id="PS00018">
    <property type="entry name" value="EF_HAND_1"/>
    <property type="match status" value="2"/>
</dbReference>
<dbReference type="eggNOG" id="COG5126">
    <property type="taxonomic scope" value="Bacteria"/>
</dbReference>
<feature type="chain" id="PRO_5001871546" description="EF-hand domain-containing protein" evidence="2">
    <location>
        <begin position="18"/>
        <end position="106"/>
    </location>
</feature>
<evidence type="ECO:0000313" key="4">
    <source>
        <dbReference type="EMBL" id="KFN50517.1"/>
    </source>
</evidence>
<dbReference type="InterPro" id="IPR018247">
    <property type="entry name" value="EF_Hand_1_Ca_BS"/>
</dbReference>
<dbReference type="SUPFAM" id="SSF47473">
    <property type="entry name" value="EF-hand"/>
    <property type="match status" value="1"/>
</dbReference>
<dbReference type="PATRIC" id="fig|1384054.3.peg.918"/>
<keyword evidence="5" id="KW-1185">Reference proteome</keyword>
<feature type="region of interest" description="Disordered" evidence="1">
    <location>
        <begin position="84"/>
        <end position="106"/>
    </location>
</feature>
<dbReference type="Pfam" id="PF13202">
    <property type="entry name" value="EF-hand_5"/>
    <property type="match status" value="2"/>
</dbReference>
<dbReference type="EMBL" id="AVCH01000093">
    <property type="protein sequence ID" value="KFN50517.1"/>
    <property type="molecule type" value="Genomic_DNA"/>
</dbReference>
<dbReference type="InterPro" id="IPR002048">
    <property type="entry name" value="EF_hand_dom"/>
</dbReference>
<evidence type="ECO:0000256" key="1">
    <source>
        <dbReference type="SAM" id="MobiDB-lite"/>
    </source>
</evidence>
<dbReference type="STRING" id="1384054.N790_05160"/>
<dbReference type="Gene3D" id="1.10.238.10">
    <property type="entry name" value="EF-hand"/>
    <property type="match status" value="1"/>
</dbReference>
<dbReference type="GO" id="GO:0005509">
    <property type="term" value="F:calcium ion binding"/>
    <property type="evidence" value="ECO:0007669"/>
    <property type="project" value="InterPro"/>
</dbReference>
<proteinExistence type="predicted"/>